<organism evidence="2 3">
    <name type="scientific">Oleiphilus messinensis</name>
    <dbReference type="NCBI Taxonomy" id="141451"/>
    <lineage>
        <taxon>Bacteria</taxon>
        <taxon>Pseudomonadati</taxon>
        <taxon>Pseudomonadota</taxon>
        <taxon>Gammaproteobacteria</taxon>
        <taxon>Oceanospirillales</taxon>
        <taxon>Oleiphilaceae</taxon>
        <taxon>Oleiphilus</taxon>
    </lineage>
</organism>
<dbReference type="PANTHER" id="PTHR33525:SF4">
    <property type="entry name" value="CYCLIC DI-GMP PHOSPHODIESTERASE CDGJ"/>
    <property type="match status" value="1"/>
</dbReference>
<dbReference type="EMBL" id="CP021425">
    <property type="protein sequence ID" value="ARU56555.1"/>
    <property type="molecule type" value="Genomic_DNA"/>
</dbReference>
<dbReference type="GO" id="GO:0016787">
    <property type="term" value="F:hydrolase activity"/>
    <property type="evidence" value="ECO:0007669"/>
    <property type="project" value="UniProtKB-KW"/>
</dbReference>
<dbReference type="SUPFAM" id="SSF109604">
    <property type="entry name" value="HD-domain/PDEase-like"/>
    <property type="match status" value="1"/>
</dbReference>
<accession>A0A1Y0IAQ9</accession>
<evidence type="ECO:0000259" key="1">
    <source>
        <dbReference type="PROSITE" id="PS51833"/>
    </source>
</evidence>
<dbReference type="KEGG" id="ome:OLMES_2495"/>
<keyword evidence="3" id="KW-1185">Reference proteome</keyword>
<dbReference type="InterPro" id="IPR014408">
    <property type="entry name" value="dGMP_Pdiesterase_EAL/HD-GYP"/>
</dbReference>
<dbReference type="PROSITE" id="PS51833">
    <property type="entry name" value="HDOD"/>
    <property type="match status" value="1"/>
</dbReference>
<dbReference type="Pfam" id="PF00563">
    <property type="entry name" value="EAL"/>
    <property type="match status" value="1"/>
</dbReference>
<dbReference type="RefSeq" id="WP_087461526.1">
    <property type="nucleotide sequence ID" value="NZ_CP021425.1"/>
</dbReference>
<dbReference type="OrthoDB" id="9804751at2"/>
<dbReference type="Pfam" id="PF08668">
    <property type="entry name" value="HDOD"/>
    <property type="match status" value="1"/>
</dbReference>
<dbReference type="Gene3D" id="3.20.20.450">
    <property type="entry name" value="EAL domain"/>
    <property type="match status" value="1"/>
</dbReference>
<dbReference type="InterPro" id="IPR001633">
    <property type="entry name" value="EAL_dom"/>
</dbReference>
<keyword evidence="2" id="KW-0378">Hydrolase</keyword>
<evidence type="ECO:0000313" key="3">
    <source>
        <dbReference type="Proteomes" id="UP000196027"/>
    </source>
</evidence>
<gene>
    <name evidence="2" type="ORF">OLMES_2495</name>
</gene>
<dbReference type="InterPro" id="IPR052340">
    <property type="entry name" value="RNase_Y/CdgJ"/>
</dbReference>
<feature type="domain" description="HDOD" evidence="1">
    <location>
        <begin position="199"/>
        <end position="402"/>
    </location>
</feature>
<protein>
    <submittedName>
        <fullName evidence="2">Signal transduction diguanylate phosphodiesterase/phosphohydrolase</fullName>
    </submittedName>
</protein>
<dbReference type="AlphaFoldDB" id="A0A1Y0IAQ9"/>
<sequence length="402" mass="45917">MSDNNVLLARQPIYHSDMTIAAYELLFRPEEGEDLNKFDGNIATSRVLLNAFTEYDLDAVTEGKPAFINFTKDLFFSPPPFDPKRIVIEILEDIEVTESLIAQTKYLKQKNFEIALDDFVMDERYKPLIPLANYIKLELPAMDEETLRSTINYFKPYPCTLLAEKVETQTDYRKCVDFGCTLFQGYFLSRPEIIKGRKLSPNKLAVLQLISEVQNPVIDIPGLIKVISRDTTLSFKLLKLVNSASYRRVKEISSIHMAVMMLGMSKIKSWASLLALSKLDDKPKAIQMSSVIRAGLCERLAKYFGDEFKDLFFTIGLLSTLDVFFDTPLSELVNDLPLTDDVAAALLNYKGKPGLALHTVKNYEISHWKAIHWDILGRFGITRMELNKAYMETIKWANSQEF</sequence>
<name>A0A1Y0IAQ9_9GAMM</name>
<dbReference type="PANTHER" id="PTHR33525">
    <property type="match status" value="1"/>
</dbReference>
<dbReference type="Proteomes" id="UP000196027">
    <property type="component" value="Chromosome"/>
</dbReference>
<dbReference type="InterPro" id="IPR035919">
    <property type="entry name" value="EAL_sf"/>
</dbReference>
<dbReference type="Gene3D" id="1.10.3210.10">
    <property type="entry name" value="Hypothetical protein af1432"/>
    <property type="match status" value="1"/>
</dbReference>
<dbReference type="InterPro" id="IPR013976">
    <property type="entry name" value="HDOD"/>
</dbReference>
<proteinExistence type="predicted"/>
<reference evidence="2 3" key="1">
    <citation type="submission" date="2017-05" db="EMBL/GenBank/DDBJ databases">
        <title>Genomic insights into alkan degradation activity of Oleiphilus messinensis.</title>
        <authorList>
            <person name="Kozyavkin S.A."/>
            <person name="Slesarev A.I."/>
            <person name="Golyshin P.N."/>
            <person name="Korzhenkov A."/>
            <person name="Golyshina O.N."/>
            <person name="Toshchakov S.V."/>
        </authorList>
    </citation>
    <scope>NUCLEOTIDE SEQUENCE [LARGE SCALE GENOMIC DNA]</scope>
    <source>
        <strain evidence="2 3">ME102</strain>
    </source>
</reference>
<dbReference type="PIRSF" id="PIRSF003180">
    <property type="entry name" value="DiGMPpdiest_YuxH"/>
    <property type="match status" value="1"/>
</dbReference>
<dbReference type="SUPFAM" id="SSF141868">
    <property type="entry name" value="EAL domain-like"/>
    <property type="match status" value="1"/>
</dbReference>
<evidence type="ECO:0000313" key="2">
    <source>
        <dbReference type="EMBL" id="ARU56555.1"/>
    </source>
</evidence>